<reference evidence="15 16" key="1">
    <citation type="submission" date="2014-12" db="EMBL/GenBank/DDBJ databases">
        <title>Draft genome sequences of 10 type strains of Lactococcus.</title>
        <authorList>
            <person name="Sun Z."/>
            <person name="Zhong Z."/>
            <person name="Liu W."/>
            <person name="Zhang W."/>
            <person name="Zhang H."/>
        </authorList>
    </citation>
    <scope>NUCLEOTIDE SEQUENCE [LARGE SCALE GENOMIC DNA]</scope>
    <source>
        <strain evidence="15 16">DSM 20686</strain>
    </source>
</reference>
<dbReference type="EMBL" id="JXJX01000006">
    <property type="protein sequence ID" value="PCS07000.1"/>
    <property type="molecule type" value="Genomic_DNA"/>
</dbReference>
<dbReference type="PANTHER" id="PTHR45528">
    <property type="entry name" value="SENSOR HISTIDINE KINASE CPXA"/>
    <property type="match status" value="1"/>
</dbReference>
<dbReference type="SUPFAM" id="SSF47384">
    <property type="entry name" value="Homodimeric domain of signal transducing histidine kinase"/>
    <property type="match status" value="1"/>
</dbReference>
<evidence type="ECO:0000256" key="12">
    <source>
        <dbReference type="SAM" id="Phobius"/>
    </source>
</evidence>
<evidence type="ECO:0000256" key="5">
    <source>
        <dbReference type="ARBA" id="ARBA00022553"/>
    </source>
</evidence>
<dbReference type="FunFam" id="1.10.287.130:FF:000001">
    <property type="entry name" value="Two-component sensor histidine kinase"/>
    <property type="match status" value="1"/>
</dbReference>
<dbReference type="CDD" id="cd00082">
    <property type="entry name" value="HisKA"/>
    <property type="match status" value="1"/>
</dbReference>
<dbReference type="EC" id="2.7.13.3" evidence="3"/>
<dbReference type="STRING" id="1348632.GCA_001591745_00842"/>
<dbReference type="PRINTS" id="PR00344">
    <property type="entry name" value="BCTRLSENSOR"/>
</dbReference>
<dbReference type="Pfam" id="PF18719">
    <property type="entry name" value="ArlS_N"/>
    <property type="match status" value="1"/>
</dbReference>
<dbReference type="Proteomes" id="UP000242246">
    <property type="component" value="Unassembled WGS sequence"/>
</dbReference>
<dbReference type="GO" id="GO:0016020">
    <property type="term" value="C:membrane"/>
    <property type="evidence" value="ECO:0007669"/>
    <property type="project" value="UniProtKB-SubCell"/>
</dbReference>
<dbReference type="CDD" id="cd06225">
    <property type="entry name" value="HAMP"/>
    <property type="match status" value="1"/>
</dbReference>
<keyword evidence="10" id="KW-0902">Two-component regulatory system</keyword>
<comment type="subcellular location">
    <subcellularLocation>
        <location evidence="2">Membrane</location>
        <topology evidence="2">Multi-pass membrane protein</topology>
    </subcellularLocation>
</comment>
<dbReference type="AlphaFoldDB" id="A0A2A5S0N6"/>
<evidence type="ECO:0000256" key="2">
    <source>
        <dbReference type="ARBA" id="ARBA00004141"/>
    </source>
</evidence>
<dbReference type="FunFam" id="3.30.565.10:FF:000006">
    <property type="entry name" value="Sensor histidine kinase WalK"/>
    <property type="match status" value="1"/>
</dbReference>
<evidence type="ECO:0000259" key="13">
    <source>
        <dbReference type="PROSITE" id="PS50109"/>
    </source>
</evidence>
<dbReference type="InterPro" id="IPR003594">
    <property type="entry name" value="HATPase_dom"/>
</dbReference>
<feature type="transmembrane region" description="Helical" evidence="12">
    <location>
        <begin position="190"/>
        <end position="212"/>
    </location>
</feature>
<dbReference type="Gene3D" id="3.30.565.10">
    <property type="entry name" value="Histidine kinase-like ATPase, C-terminal domain"/>
    <property type="match status" value="1"/>
</dbReference>
<dbReference type="InterPro" id="IPR003660">
    <property type="entry name" value="HAMP_dom"/>
</dbReference>
<dbReference type="PANTHER" id="PTHR45528:SF12">
    <property type="entry name" value="SENSOR HISTIDINE KINASE ARSS"/>
    <property type="match status" value="1"/>
</dbReference>
<dbReference type="RefSeq" id="WP_167373829.1">
    <property type="nucleotide sequence ID" value="NZ_JXJX01000006.1"/>
</dbReference>
<keyword evidence="16" id="KW-1185">Reference proteome</keyword>
<feature type="domain" description="Histidine kinase" evidence="13">
    <location>
        <begin position="276"/>
        <end position="493"/>
    </location>
</feature>
<dbReference type="InterPro" id="IPR004358">
    <property type="entry name" value="Sig_transdc_His_kin-like_C"/>
</dbReference>
<dbReference type="Pfam" id="PF02518">
    <property type="entry name" value="HATPase_c"/>
    <property type="match status" value="1"/>
</dbReference>
<comment type="caution">
    <text evidence="15">The sequence shown here is derived from an EMBL/GenBank/DDBJ whole genome shotgun (WGS) entry which is preliminary data.</text>
</comment>
<dbReference type="InterPro" id="IPR036890">
    <property type="entry name" value="HATPase_C_sf"/>
</dbReference>
<keyword evidence="6" id="KW-0808">Transferase</keyword>
<evidence type="ECO:0000256" key="6">
    <source>
        <dbReference type="ARBA" id="ARBA00022679"/>
    </source>
</evidence>
<accession>A0A2A5S0N6</accession>
<evidence type="ECO:0000256" key="4">
    <source>
        <dbReference type="ARBA" id="ARBA00015735"/>
    </source>
</evidence>
<gene>
    <name evidence="15" type="ORF">RU87_GL001460</name>
</gene>
<evidence type="ECO:0000256" key="11">
    <source>
        <dbReference type="ARBA" id="ARBA00023136"/>
    </source>
</evidence>
<evidence type="ECO:0000313" key="15">
    <source>
        <dbReference type="EMBL" id="PCS07000.1"/>
    </source>
</evidence>
<dbReference type="InterPro" id="IPR050398">
    <property type="entry name" value="HssS/ArlS-like"/>
</dbReference>
<dbReference type="SMART" id="SM00387">
    <property type="entry name" value="HATPase_c"/>
    <property type="match status" value="1"/>
</dbReference>
<dbReference type="Pfam" id="PF00512">
    <property type="entry name" value="HisKA"/>
    <property type="match status" value="1"/>
</dbReference>
<dbReference type="InterPro" id="IPR005467">
    <property type="entry name" value="His_kinase_dom"/>
</dbReference>
<dbReference type="Gene3D" id="1.10.287.130">
    <property type="match status" value="1"/>
</dbReference>
<keyword evidence="8" id="KW-0418">Kinase</keyword>
<feature type="transmembrane region" description="Helical" evidence="12">
    <location>
        <begin position="20"/>
        <end position="48"/>
    </location>
</feature>
<comment type="catalytic activity">
    <reaction evidence="1">
        <text>ATP + protein L-histidine = ADP + protein N-phospho-L-histidine.</text>
        <dbReference type="EC" id="2.7.13.3"/>
    </reaction>
</comment>
<dbReference type="GO" id="GO:0000155">
    <property type="term" value="F:phosphorelay sensor kinase activity"/>
    <property type="evidence" value="ECO:0007669"/>
    <property type="project" value="InterPro"/>
</dbReference>
<feature type="domain" description="HAMP" evidence="14">
    <location>
        <begin position="214"/>
        <end position="268"/>
    </location>
</feature>
<evidence type="ECO:0000313" key="16">
    <source>
        <dbReference type="Proteomes" id="UP000242246"/>
    </source>
</evidence>
<keyword evidence="9 12" id="KW-1133">Transmembrane helix</keyword>
<evidence type="ECO:0000256" key="8">
    <source>
        <dbReference type="ARBA" id="ARBA00022777"/>
    </source>
</evidence>
<evidence type="ECO:0000256" key="1">
    <source>
        <dbReference type="ARBA" id="ARBA00000085"/>
    </source>
</evidence>
<organism evidence="15 16">
    <name type="scientific">Pseudolactococcus plantarum</name>
    <dbReference type="NCBI Taxonomy" id="1365"/>
    <lineage>
        <taxon>Bacteria</taxon>
        <taxon>Bacillati</taxon>
        <taxon>Bacillota</taxon>
        <taxon>Bacilli</taxon>
        <taxon>Lactobacillales</taxon>
        <taxon>Streptococcaceae</taxon>
        <taxon>Pseudolactococcus</taxon>
    </lineage>
</organism>
<dbReference type="InterPro" id="IPR036097">
    <property type="entry name" value="HisK_dim/P_sf"/>
</dbReference>
<dbReference type="PROSITE" id="PS50109">
    <property type="entry name" value="HIS_KIN"/>
    <property type="match status" value="1"/>
</dbReference>
<protein>
    <recommendedName>
        <fullName evidence="4">Signal transduction histidine-protein kinase ArlS</fullName>
        <ecNumber evidence="3">2.7.13.3</ecNumber>
    </recommendedName>
</protein>
<evidence type="ECO:0000256" key="7">
    <source>
        <dbReference type="ARBA" id="ARBA00022692"/>
    </source>
</evidence>
<name>A0A2A5S0N6_9LACT</name>
<dbReference type="PROSITE" id="PS50885">
    <property type="entry name" value="HAMP"/>
    <property type="match status" value="1"/>
</dbReference>
<evidence type="ECO:0000256" key="3">
    <source>
        <dbReference type="ARBA" id="ARBA00012438"/>
    </source>
</evidence>
<dbReference type="InterPro" id="IPR003661">
    <property type="entry name" value="HisK_dim/P_dom"/>
</dbReference>
<sequence>MGILPSKTKPAPKRSIKLKWSFANMLFCFLVFTIFAVIVYQTSVIYFLQGEKEDLIKVVDTVDNHLSESDENLNPQNVYKYLGYRAEGVLETYYDESGHEIKSAREVGIPRVDWRSFQVYDEKQQLIFAAQTAKLSLYSKKTTKPVIVKIGNKTGFIVTRTVISKNTGKVIGYLQSFNELNFYYTIRNKLLFILIALEVVAMLWANFIGYFVSHHLLSPLSRLHAEMKKINHLPSGEFKDIEINTGDEIEELADVFNDMMHKKQEYLEGQERFVSDVSHELRTPLAVLDGHINLLLRWGKDDPKQLTESLEASRQEIKKMSNMIQDMLDIARLKHTDRSELEYISVACSMSDLVTNFRIVHPTFDIELENKLISPGKALIHKNHYDQAMTILLDNAVKYSGKIGNYIKVTLSEDDDMIITKVLDHGLGICKEDQAYIFERFFRADKARNREIGGTGLGLAIIKNIAQIYKGSISVESQVGKGAVFTFKIPKNKEKI</sequence>
<dbReference type="Pfam" id="PF00672">
    <property type="entry name" value="HAMP"/>
    <property type="match status" value="1"/>
</dbReference>
<dbReference type="InterPro" id="IPR041610">
    <property type="entry name" value="ArlS_N"/>
</dbReference>
<keyword evidence="11 12" id="KW-0472">Membrane</keyword>
<keyword evidence="7 12" id="KW-0812">Transmembrane</keyword>
<proteinExistence type="predicted"/>
<dbReference type="Gene3D" id="6.10.340.10">
    <property type="match status" value="1"/>
</dbReference>
<dbReference type="SUPFAM" id="SSF55874">
    <property type="entry name" value="ATPase domain of HSP90 chaperone/DNA topoisomerase II/histidine kinase"/>
    <property type="match status" value="1"/>
</dbReference>
<keyword evidence="5" id="KW-0597">Phosphoprotein</keyword>
<evidence type="ECO:0000256" key="9">
    <source>
        <dbReference type="ARBA" id="ARBA00022989"/>
    </source>
</evidence>
<dbReference type="SMART" id="SM00388">
    <property type="entry name" value="HisKA"/>
    <property type="match status" value="1"/>
</dbReference>
<evidence type="ECO:0000256" key="10">
    <source>
        <dbReference type="ARBA" id="ARBA00023012"/>
    </source>
</evidence>
<evidence type="ECO:0000259" key="14">
    <source>
        <dbReference type="PROSITE" id="PS50885"/>
    </source>
</evidence>